<dbReference type="GO" id="GO:1901135">
    <property type="term" value="P:carbohydrate derivative metabolic process"/>
    <property type="evidence" value="ECO:0007669"/>
    <property type="project" value="UniProtKB-ARBA"/>
</dbReference>
<dbReference type="EC" id="2.4.-.-" evidence="4"/>
<protein>
    <submittedName>
        <fullName evidence="4">Glycosyltransferase</fullName>
        <ecNumber evidence="4">2.4.-.-</ecNumber>
    </submittedName>
</protein>
<reference evidence="4 5" key="1">
    <citation type="submission" date="2021-06" db="EMBL/GenBank/DDBJ databases">
        <title>Ulceroglandular infection and bacteremia caused by Francisella salimarina in an immunocompromised patient, France.</title>
        <authorList>
            <person name="Hennebique A."/>
            <person name="Caspar Y."/>
            <person name="Maurin M."/>
            <person name="Boisset S."/>
            <person name="Pelloux I."/>
            <person name="Gallego-Hernanz M.P."/>
            <person name="Burucoa C."/>
            <person name="Cazenave-Roblot F."/>
            <person name="Plouzeau C."/>
            <person name="Rammaert B."/>
        </authorList>
    </citation>
    <scope>NUCLEOTIDE SEQUENCE [LARGE SCALE GENOMIC DNA]</scope>
    <source>
        <strain evidence="4 5">CHUGA-F75</strain>
    </source>
</reference>
<dbReference type="Pfam" id="PF05045">
    <property type="entry name" value="RgpF"/>
    <property type="match status" value="1"/>
</dbReference>
<dbReference type="PANTHER" id="PTHR12526:SF629">
    <property type="entry name" value="TEICHURONIC ACID BIOSYNTHESIS GLYCOSYLTRANSFERASE TUAH-RELATED"/>
    <property type="match status" value="1"/>
</dbReference>
<dbReference type="PANTHER" id="PTHR12526">
    <property type="entry name" value="GLYCOSYLTRANSFERASE"/>
    <property type="match status" value="1"/>
</dbReference>
<dbReference type="InterPro" id="IPR007739">
    <property type="entry name" value="RgpF"/>
</dbReference>
<accession>A0AAJ4NR39</accession>
<name>A0AAJ4NR39_9GAMM</name>
<keyword evidence="2 4" id="KW-0808">Transferase</keyword>
<proteinExistence type="predicted"/>
<keyword evidence="1 4" id="KW-0328">Glycosyltransferase</keyword>
<evidence type="ECO:0000313" key="4">
    <source>
        <dbReference type="EMBL" id="QWV00252.1"/>
    </source>
</evidence>
<dbReference type="KEGG" id="fsr:KQR59_07325"/>
<evidence type="ECO:0000259" key="3">
    <source>
        <dbReference type="Pfam" id="PF00534"/>
    </source>
</evidence>
<evidence type="ECO:0000256" key="2">
    <source>
        <dbReference type="ARBA" id="ARBA00022679"/>
    </source>
</evidence>
<sequence length="763" mass="86908">MLKKVILKILPINTRRRKCVSKFYHKFIKKNKAIDITAQFQSGKKKYDPSKETIIIVSHVSSATGAPLLGLNIGKSMSHYFNVIHYIMLKSDIHASFFDDSFLVVEEIYNRSDLSIQMMNELNLSYNIKTVLCNSIVTYPILSIARDLKIPTLSLIHEFTGYVVPASVMRDTLVAADRVVIPAKIIEKSILDYLRTQEVISTKPNNILIQPQGKLPYIPQTYGESDNKYQVLDKIGVHDSQNCKIIVGAGSIDIRKGVDLFISLARYIKKYYKGKCKFVWVGDGLKNNDYAYSFWLEREIALYELEEDFVFLKHQQSLDVVFSVADMYCLTSRMDPFPNIGIDALEADLPIACFGDATGTVEFLEKYKANYIVADYLDTHHLGLKIAKYLSEKAVSTNVNSSLVKDYLSFDRYIDFLLNVIDQCVTDNKQSLKILELLESSEDYDPKYIGLSDQKSSSAYFYTLAHKKGLHRLTSNPKPGFSNLKWLVDNRDGKTSVPLYEAIIKNINATHKCVEVPYVNPKIIPYKIAVHLHLFYIDLVDEFSNYFKMLPKGYHLYVTIVDSSQLKLVKEKFANSGPGLVEVIIVDNIGRDVAPLIFDLKSHLIEDNYYEIIGHFHSKKTISASDDLGAKWRAYILDNLIGDSQEIANSVLGIFNDEKVGLVFPEDKTYVDIGENKSFINDLCQKIGMNQVNETPIFPLGNMFWARTNAIKDLFYFDKTDILEQEPLPRDGSYMHAIERLTPALVEKNGYNYVTVYKSGTSW</sequence>
<gene>
    <name evidence="4" type="ORF">KQR59_07325</name>
</gene>
<evidence type="ECO:0000256" key="1">
    <source>
        <dbReference type="ARBA" id="ARBA00022676"/>
    </source>
</evidence>
<evidence type="ECO:0000313" key="5">
    <source>
        <dbReference type="Proteomes" id="UP000683421"/>
    </source>
</evidence>
<dbReference type="Pfam" id="PF00534">
    <property type="entry name" value="Glycos_transf_1"/>
    <property type="match status" value="1"/>
</dbReference>
<dbReference type="Proteomes" id="UP000683421">
    <property type="component" value="Chromosome"/>
</dbReference>
<keyword evidence="5" id="KW-1185">Reference proteome</keyword>
<dbReference type="AlphaFoldDB" id="A0AAJ4NR39"/>
<dbReference type="GO" id="GO:0016757">
    <property type="term" value="F:glycosyltransferase activity"/>
    <property type="evidence" value="ECO:0007669"/>
    <property type="project" value="UniProtKB-KW"/>
</dbReference>
<organism evidence="4 5">
    <name type="scientific">Francisella salimarina</name>
    <dbReference type="NCBI Taxonomy" id="2599927"/>
    <lineage>
        <taxon>Bacteria</taxon>
        <taxon>Pseudomonadati</taxon>
        <taxon>Pseudomonadota</taxon>
        <taxon>Gammaproteobacteria</taxon>
        <taxon>Thiotrichales</taxon>
        <taxon>Francisellaceae</taxon>
        <taxon>Francisella</taxon>
    </lineage>
</organism>
<dbReference type="InterPro" id="IPR001296">
    <property type="entry name" value="Glyco_trans_1"/>
</dbReference>
<feature type="domain" description="Glycosyl transferase family 1" evidence="3">
    <location>
        <begin position="243"/>
        <end position="393"/>
    </location>
</feature>
<dbReference type="EMBL" id="CP076680">
    <property type="protein sequence ID" value="QWV00252.1"/>
    <property type="molecule type" value="Genomic_DNA"/>
</dbReference>